<dbReference type="InterPro" id="IPR000914">
    <property type="entry name" value="SBP_5_dom"/>
</dbReference>
<dbReference type="EMBL" id="FNQG01000003">
    <property type="protein sequence ID" value="SDZ85932.1"/>
    <property type="molecule type" value="Genomic_DNA"/>
</dbReference>
<dbReference type="Pfam" id="PF00496">
    <property type="entry name" value="SBP_bac_5"/>
    <property type="match status" value="1"/>
</dbReference>
<evidence type="ECO:0000313" key="6">
    <source>
        <dbReference type="EMBL" id="SDZ85932.1"/>
    </source>
</evidence>
<organism evidence="6 7">
    <name type="scientific">Selenomonas ruminantium</name>
    <dbReference type="NCBI Taxonomy" id="971"/>
    <lineage>
        <taxon>Bacteria</taxon>
        <taxon>Bacillati</taxon>
        <taxon>Bacillota</taxon>
        <taxon>Negativicutes</taxon>
        <taxon>Selenomonadales</taxon>
        <taxon>Selenomonadaceae</taxon>
        <taxon>Selenomonas</taxon>
    </lineage>
</organism>
<comment type="similarity">
    <text evidence="1">Belongs to the bacterial solute-binding protein 5 family.</text>
</comment>
<evidence type="ECO:0000259" key="5">
    <source>
        <dbReference type="Pfam" id="PF00496"/>
    </source>
</evidence>
<dbReference type="AlphaFoldDB" id="A0A1H3WHX2"/>
<dbReference type="SUPFAM" id="SSF53850">
    <property type="entry name" value="Periplasmic binding protein-like II"/>
    <property type="match status" value="1"/>
</dbReference>
<gene>
    <name evidence="6" type="ORF">SAMN05660648_00974</name>
</gene>
<proteinExistence type="inferred from homology"/>
<dbReference type="OrthoDB" id="137511at2"/>
<dbReference type="Proteomes" id="UP000183469">
    <property type="component" value="Unassembled WGS sequence"/>
</dbReference>
<dbReference type="Gene3D" id="3.90.76.10">
    <property type="entry name" value="Dipeptide-binding Protein, Domain 1"/>
    <property type="match status" value="1"/>
</dbReference>
<name>A0A1H3WHX2_SELRU</name>
<feature type="domain" description="Solute-binding protein family 5" evidence="5">
    <location>
        <begin position="76"/>
        <end position="435"/>
    </location>
</feature>
<dbReference type="InterPro" id="IPR030678">
    <property type="entry name" value="Peptide/Ni-bd"/>
</dbReference>
<dbReference type="InterPro" id="IPR039424">
    <property type="entry name" value="SBP_5"/>
</dbReference>
<dbReference type="PIRSF" id="PIRSF002741">
    <property type="entry name" value="MppA"/>
    <property type="match status" value="1"/>
</dbReference>
<evidence type="ECO:0000256" key="3">
    <source>
        <dbReference type="ARBA" id="ARBA00022729"/>
    </source>
</evidence>
<evidence type="ECO:0000313" key="7">
    <source>
        <dbReference type="Proteomes" id="UP000183469"/>
    </source>
</evidence>
<dbReference type="GO" id="GO:0042597">
    <property type="term" value="C:periplasmic space"/>
    <property type="evidence" value="ECO:0007669"/>
    <property type="project" value="UniProtKB-ARBA"/>
</dbReference>
<reference evidence="6 7" key="1">
    <citation type="submission" date="2016-10" db="EMBL/GenBank/DDBJ databases">
        <authorList>
            <person name="de Groot N.N."/>
        </authorList>
    </citation>
    <scope>NUCLEOTIDE SEQUENCE [LARGE SCALE GENOMIC DNA]</scope>
    <source>
        <strain evidence="6 7">DSM 2872</strain>
    </source>
</reference>
<dbReference type="GO" id="GO:1904680">
    <property type="term" value="F:peptide transmembrane transporter activity"/>
    <property type="evidence" value="ECO:0007669"/>
    <property type="project" value="TreeGrafter"/>
</dbReference>
<feature type="signal peptide" evidence="4">
    <location>
        <begin position="1"/>
        <end position="24"/>
    </location>
</feature>
<dbReference type="PANTHER" id="PTHR30290">
    <property type="entry name" value="PERIPLASMIC BINDING COMPONENT OF ABC TRANSPORTER"/>
    <property type="match status" value="1"/>
</dbReference>
<evidence type="ECO:0000256" key="4">
    <source>
        <dbReference type="SAM" id="SignalP"/>
    </source>
</evidence>
<feature type="chain" id="PRO_5038837593" evidence="4">
    <location>
        <begin position="25"/>
        <end position="523"/>
    </location>
</feature>
<evidence type="ECO:0000256" key="1">
    <source>
        <dbReference type="ARBA" id="ARBA00005695"/>
    </source>
</evidence>
<evidence type="ECO:0000256" key="2">
    <source>
        <dbReference type="ARBA" id="ARBA00022448"/>
    </source>
</evidence>
<keyword evidence="3 4" id="KW-0732">Signal</keyword>
<sequence>MRKCKLWAALAFVLLLCLSLVGCGKQDGAGMERNELSNTLVYAGENESTINPVLSAHDEVGDLVFSGLMKYDGSGKPVEDLAESYSFDGKNLTYTFKLRQGVKWHDGEKFTAQDVVFTYNVLTKDKTLSSSVTSNYEDIASVTAPDDYTVVIKLKEYCANMLGYFTIGILPKHLLEGQDMNTTAFNQKPVGTGRYKFVDWDKNGGMITFVRNEDYYGKVPNIERIIYKTVAVESTKATMLEAGEADLAWLNAKYAAKFRGKDKFTNWDFKTADYRGASMDMNAPFWKANGDSIAVLNYAIDKKAIVDSVLNGQGSIAYSPIQNNPLGSNKAADIYPYDLNKFAQAMEALGWKKGEDGIYVRNGQRFHFRIQTRDYEEERVDIANLMSSMLKKAGVEMEVVLVTKFDWKAGYDGFLAGFATQFDPDMAYGQFVTGGSDNTMHYSNAAVDRLLKEARHTVDPVKRLQLYGEFEKVYAQHPNVLLVAYLDGNYVSNSVVKGLDTKRVLGHHAVGVMWNIEEWTINR</sequence>
<accession>A0A1H3WHX2</accession>
<keyword evidence="2" id="KW-0813">Transport</keyword>
<dbReference type="GO" id="GO:0015833">
    <property type="term" value="P:peptide transport"/>
    <property type="evidence" value="ECO:0007669"/>
    <property type="project" value="TreeGrafter"/>
</dbReference>
<dbReference type="RefSeq" id="WP_074671282.1">
    <property type="nucleotide sequence ID" value="NZ_FNQG01000003.1"/>
</dbReference>
<dbReference type="PANTHER" id="PTHR30290:SF9">
    <property type="entry name" value="OLIGOPEPTIDE-BINDING PROTEIN APPA"/>
    <property type="match status" value="1"/>
</dbReference>
<dbReference type="PROSITE" id="PS51257">
    <property type="entry name" value="PROKAR_LIPOPROTEIN"/>
    <property type="match status" value="1"/>
</dbReference>
<dbReference type="GO" id="GO:0043190">
    <property type="term" value="C:ATP-binding cassette (ABC) transporter complex"/>
    <property type="evidence" value="ECO:0007669"/>
    <property type="project" value="InterPro"/>
</dbReference>
<protein>
    <submittedName>
        <fullName evidence="6">Peptide/nickel transport system substrate-binding protein</fullName>
    </submittedName>
</protein>
<dbReference type="Gene3D" id="3.40.190.10">
    <property type="entry name" value="Periplasmic binding protein-like II"/>
    <property type="match status" value="1"/>
</dbReference>
<dbReference type="Gene3D" id="3.10.105.10">
    <property type="entry name" value="Dipeptide-binding Protein, Domain 3"/>
    <property type="match status" value="1"/>
</dbReference>
<dbReference type="CDD" id="cd08518">
    <property type="entry name" value="PBP2_NikA_DppA_OppA_like_19"/>
    <property type="match status" value="1"/>
</dbReference>